<evidence type="ECO:0000313" key="1">
    <source>
        <dbReference type="EMBL" id="TVU20152.1"/>
    </source>
</evidence>
<keyword evidence="2" id="KW-1185">Reference proteome</keyword>
<comment type="caution">
    <text evidence="1">The sequence shown here is derived from an EMBL/GenBank/DDBJ whole genome shotgun (WGS) entry which is preliminary data.</text>
</comment>
<accession>A0A5J9U8U4</accession>
<dbReference type="Proteomes" id="UP000324897">
    <property type="component" value="Chromosome 7"/>
</dbReference>
<protein>
    <submittedName>
        <fullName evidence="1">Uncharacterized protein</fullName>
    </submittedName>
</protein>
<gene>
    <name evidence="1" type="ORF">EJB05_36348</name>
</gene>
<dbReference type="AlphaFoldDB" id="A0A5J9U8U4"/>
<evidence type="ECO:0000313" key="2">
    <source>
        <dbReference type="Proteomes" id="UP000324897"/>
    </source>
</evidence>
<dbReference type="Gramene" id="TVU20152">
    <property type="protein sequence ID" value="TVU20152"/>
    <property type="gene ID" value="EJB05_36348"/>
</dbReference>
<sequence length="104" mass="11772">MATGVHLSLAIVPLLQSNEGLDDRENFQFVISMSYSYKSLVKLWFSFYHCKMPGGFAIGRPGLRSLARGKGQFSQFVTTNLFIQDVVFEIPLLMTSCYDTIWHG</sequence>
<organism evidence="1 2">
    <name type="scientific">Eragrostis curvula</name>
    <name type="common">weeping love grass</name>
    <dbReference type="NCBI Taxonomy" id="38414"/>
    <lineage>
        <taxon>Eukaryota</taxon>
        <taxon>Viridiplantae</taxon>
        <taxon>Streptophyta</taxon>
        <taxon>Embryophyta</taxon>
        <taxon>Tracheophyta</taxon>
        <taxon>Spermatophyta</taxon>
        <taxon>Magnoliopsida</taxon>
        <taxon>Liliopsida</taxon>
        <taxon>Poales</taxon>
        <taxon>Poaceae</taxon>
        <taxon>PACMAD clade</taxon>
        <taxon>Chloridoideae</taxon>
        <taxon>Eragrostideae</taxon>
        <taxon>Eragrostidinae</taxon>
        <taxon>Eragrostis</taxon>
    </lineage>
</organism>
<name>A0A5J9U8U4_9POAL</name>
<reference evidence="1 2" key="1">
    <citation type="journal article" date="2019" name="Sci. Rep.">
        <title>A high-quality genome of Eragrostis curvula grass provides insights into Poaceae evolution and supports new strategies to enhance forage quality.</title>
        <authorList>
            <person name="Carballo J."/>
            <person name="Santos B.A.C.M."/>
            <person name="Zappacosta D."/>
            <person name="Garbus I."/>
            <person name="Selva J.P."/>
            <person name="Gallo C.A."/>
            <person name="Diaz A."/>
            <person name="Albertini E."/>
            <person name="Caccamo M."/>
            <person name="Echenique V."/>
        </authorList>
    </citation>
    <scope>NUCLEOTIDE SEQUENCE [LARGE SCALE GENOMIC DNA]</scope>
    <source>
        <strain evidence="2">cv. Victoria</strain>
        <tissue evidence="1">Leaf</tissue>
    </source>
</reference>
<proteinExistence type="predicted"/>
<dbReference type="EMBL" id="RWGY01000029">
    <property type="protein sequence ID" value="TVU20152.1"/>
    <property type="molecule type" value="Genomic_DNA"/>
</dbReference>